<reference evidence="2" key="2">
    <citation type="submission" date="2023-06" db="EMBL/GenBank/DDBJ databases">
        <authorList>
            <consortium name="Lawrence Berkeley National Laboratory"/>
            <person name="Haridas S."/>
            <person name="Hensen N."/>
            <person name="Bonometti L."/>
            <person name="Westerberg I."/>
            <person name="Brannstrom I.O."/>
            <person name="Guillou S."/>
            <person name="Cros-Aarteil S."/>
            <person name="Calhoun S."/>
            <person name="Kuo A."/>
            <person name="Mondo S."/>
            <person name="Pangilinan J."/>
            <person name="Riley R."/>
            <person name="Labutti K."/>
            <person name="Andreopoulos B."/>
            <person name="Lipzen A."/>
            <person name="Chen C."/>
            <person name="Yanf M."/>
            <person name="Daum C."/>
            <person name="Ng V."/>
            <person name="Clum A."/>
            <person name="Steindorff A."/>
            <person name="Ohm R."/>
            <person name="Martin F."/>
            <person name="Silar P."/>
            <person name="Natvig D."/>
            <person name="Lalanne C."/>
            <person name="Gautier V."/>
            <person name="Ament-Velasquez S.L."/>
            <person name="Kruys A."/>
            <person name="Hutchinson M.I."/>
            <person name="Powell A.J."/>
            <person name="Barry K."/>
            <person name="Miller A.N."/>
            <person name="Grigoriev I.V."/>
            <person name="Debuchy R."/>
            <person name="Gladieux P."/>
            <person name="Thoren M.H."/>
            <person name="Johannesson H."/>
        </authorList>
    </citation>
    <scope>NUCLEOTIDE SEQUENCE</scope>
    <source>
        <strain evidence="2">CBS 314.62</strain>
    </source>
</reference>
<reference evidence="2" key="1">
    <citation type="journal article" date="2023" name="Mol. Phylogenet. Evol.">
        <title>Genome-scale phylogeny and comparative genomics of the fungal order Sordariales.</title>
        <authorList>
            <person name="Hensen N."/>
            <person name="Bonometti L."/>
            <person name="Westerberg I."/>
            <person name="Brannstrom I.O."/>
            <person name="Guillou S."/>
            <person name="Cros-Aarteil S."/>
            <person name="Calhoun S."/>
            <person name="Haridas S."/>
            <person name="Kuo A."/>
            <person name="Mondo S."/>
            <person name="Pangilinan J."/>
            <person name="Riley R."/>
            <person name="LaButti K."/>
            <person name="Andreopoulos B."/>
            <person name="Lipzen A."/>
            <person name="Chen C."/>
            <person name="Yan M."/>
            <person name="Daum C."/>
            <person name="Ng V."/>
            <person name="Clum A."/>
            <person name="Steindorff A."/>
            <person name="Ohm R.A."/>
            <person name="Martin F."/>
            <person name="Silar P."/>
            <person name="Natvig D.O."/>
            <person name="Lalanne C."/>
            <person name="Gautier V."/>
            <person name="Ament-Velasquez S.L."/>
            <person name="Kruys A."/>
            <person name="Hutchinson M.I."/>
            <person name="Powell A.J."/>
            <person name="Barry K."/>
            <person name="Miller A.N."/>
            <person name="Grigoriev I.V."/>
            <person name="Debuchy R."/>
            <person name="Gladieux P."/>
            <person name="Hiltunen Thoren M."/>
            <person name="Johannesson H."/>
        </authorList>
    </citation>
    <scope>NUCLEOTIDE SEQUENCE</scope>
    <source>
        <strain evidence="2">CBS 314.62</strain>
    </source>
</reference>
<proteinExistence type="predicted"/>
<evidence type="ECO:0000313" key="3">
    <source>
        <dbReference type="Proteomes" id="UP001270362"/>
    </source>
</evidence>
<protein>
    <submittedName>
        <fullName evidence="2">Uncharacterized protein</fullName>
    </submittedName>
</protein>
<name>A0AAE1C813_9PEZI</name>
<comment type="caution">
    <text evidence="2">The sequence shown here is derived from an EMBL/GenBank/DDBJ whole genome shotgun (WGS) entry which is preliminary data.</text>
</comment>
<dbReference type="AlphaFoldDB" id="A0AAE1C813"/>
<sequence length="213" mass="24201">MHVAFTALSRWSDDGHLAMREEHRGPVLSYVWTSKHRPETNLSRGPAPIEPPGCLLTWATHQRPPLIALLPLSHSKSQVLPIEVNSRANKRLLPHPQNTHNQQPQHVIDIPATSLLDQPTRWQREVSTDDHVQPRLPEHSKARHSKQSVALFSSHRPFTTSARGRRPVHKQRQCNQDTDEPDTVHRHDVNTCQSPAIPATHPYRLVHAARSLS</sequence>
<gene>
    <name evidence="2" type="ORF">B0T22DRAFT_280363</name>
</gene>
<feature type="region of interest" description="Disordered" evidence="1">
    <location>
        <begin position="127"/>
        <end position="186"/>
    </location>
</feature>
<accession>A0AAE1C813</accession>
<dbReference type="EMBL" id="JAULSO010000005">
    <property type="protein sequence ID" value="KAK3682290.1"/>
    <property type="molecule type" value="Genomic_DNA"/>
</dbReference>
<feature type="compositionally biased region" description="Basic residues" evidence="1">
    <location>
        <begin position="163"/>
        <end position="172"/>
    </location>
</feature>
<feature type="compositionally biased region" description="Polar residues" evidence="1">
    <location>
        <begin position="147"/>
        <end position="162"/>
    </location>
</feature>
<feature type="compositionally biased region" description="Basic and acidic residues" evidence="1">
    <location>
        <begin position="127"/>
        <end position="140"/>
    </location>
</feature>
<evidence type="ECO:0000313" key="2">
    <source>
        <dbReference type="EMBL" id="KAK3682290.1"/>
    </source>
</evidence>
<keyword evidence="3" id="KW-1185">Reference proteome</keyword>
<evidence type="ECO:0000256" key="1">
    <source>
        <dbReference type="SAM" id="MobiDB-lite"/>
    </source>
</evidence>
<organism evidence="2 3">
    <name type="scientific">Podospora appendiculata</name>
    <dbReference type="NCBI Taxonomy" id="314037"/>
    <lineage>
        <taxon>Eukaryota</taxon>
        <taxon>Fungi</taxon>
        <taxon>Dikarya</taxon>
        <taxon>Ascomycota</taxon>
        <taxon>Pezizomycotina</taxon>
        <taxon>Sordariomycetes</taxon>
        <taxon>Sordariomycetidae</taxon>
        <taxon>Sordariales</taxon>
        <taxon>Podosporaceae</taxon>
        <taxon>Podospora</taxon>
    </lineage>
</organism>
<dbReference type="Proteomes" id="UP001270362">
    <property type="component" value="Unassembled WGS sequence"/>
</dbReference>